<keyword evidence="3" id="KW-1185">Reference proteome</keyword>
<feature type="domain" description="ChrR-like cupin" evidence="1">
    <location>
        <begin position="21"/>
        <end position="112"/>
    </location>
</feature>
<dbReference type="EMBL" id="JARHUD010000012">
    <property type="protein sequence ID" value="MDF2097354.1"/>
    <property type="molecule type" value="Genomic_DNA"/>
</dbReference>
<organism evidence="2 3">
    <name type="scientific">Aquibaculum arenosum</name>
    <dbReference type="NCBI Taxonomy" id="3032591"/>
    <lineage>
        <taxon>Bacteria</taxon>
        <taxon>Pseudomonadati</taxon>
        <taxon>Pseudomonadota</taxon>
        <taxon>Alphaproteobacteria</taxon>
        <taxon>Rhodospirillales</taxon>
        <taxon>Rhodovibrionaceae</taxon>
        <taxon>Aquibaculum</taxon>
    </lineage>
</organism>
<dbReference type="SUPFAM" id="SSF51182">
    <property type="entry name" value="RmlC-like cupins"/>
    <property type="match status" value="1"/>
</dbReference>
<dbReference type="InterPro" id="IPR052535">
    <property type="entry name" value="Bacilysin_H2HPP_isomerase"/>
</dbReference>
<reference evidence="2 3" key="1">
    <citation type="submission" date="2023-03" db="EMBL/GenBank/DDBJ databases">
        <title>Fodinicurvata sp. CAU 1616 isolated from sea sendiment.</title>
        <authorList>
            <person name="Kim W."/>
        </authorList>
    </citation>
    <scope>NUCLEOTIDE SEQUENCE [LARGE SCALE GENOMIC DNA]</scope>
    <source>
        <strain evidence="2 3">CAU 1616</strain>
    </source>
</reference>
<dbReference type="PANTHER" id="PTHR40112">
    <property type="entry name" value="H2HPP ISOMERASE"/>
    <property type="match status" value="1"/>
</dbReference>
<evidence type="ECO:0000313" key="2">
    <source>
        <dbReference type="EMBL" id="MDF2097354.1"/>
    </source>
</evidence>
<protein>
    <submittedName>
        <fullName evidence="2">Cupin domain-containing protein</fullName>
    </submittedName>
</protein>
<dbReference type="Gene3D" id="2.60.120.10">
    <property type="entry name" value="Jelly Rolls"/>
    <property type="match status" value="1"/>
</dbReference>
<dbReference type="InterPro" id="IPR014710">
    <property type="entry name" value="RmlC-like_jellyroll"/>
</dbReference>
<gene>
    <name evidence="2" type="ORF">P2G67_15360</name>
</gene>
<evidence type="ECO:0000313" key="3">
    <source>
        <dbReference type="Proteomes" id="UP001215503"/>
    </source>
</evidence>
<evidence type="ECO:0000259" key="1">
    <source>
        <dbReference type="Pfam" id="PF12973"/>
    </source>
</evidence>
<dbReference type="InterPro" id="IPR025979">
    <property type="entry name" value="ChrR-like_cupin_dom"/>
</dbReference>
<comment type="caution">
    <text evidence="2">The sequence shown here is derived from an EMBL/GenBank/DDBJ whole genome shotgun (WGS) entry which is preliminary data.</text>
</comment>
<dbReference type="Proteomes" id="UP001215503">
    <property type="component" value="Unassembled WGS sequence"/>
</dbReference>
<dbReference type="Pfam" id="PF12973">
    <property type="entry name" value="Cupin_7"/>
    <property type="match status" value="1"/>
</dbReference>
<sequence>MSAITPNAPNHQGLSRLKSRHVDVEGLPWEPTRFPGVESKTLLLDPEKGLLTALIRMAPGAALPDHEHVAIEQSNILEGRLVDHDGEAGPGEFIWRPAGSRHDAHAPEGCLLLGIFQIPNRFYDKDGGVTDMLGQDWESRWGAAHRATHG</sequence>
<proteinExistence type="predicted"/>
<dbReference type="CDD" id="cd02237">
    <property type="entry name" value="cupin_DAD_ChrR"/>
    <property type="match status" value="1"/>
</dbReference>
<dbReference type="InterPro" id="IPR011051">
    <property type="entry name" value="RmlC_Cupin_sf"/>
</dbReference>
<name>A0ABT5YQW7_9PROT</name>
<dbReference type="RefSeq" id="WP_275824138.1">
    <property type="nucleotide sequence ID" value="NZ_JARHUD010000012.1"/>
</dbReference>
<accession>A0ABT5YQW7</accession>
<dbReference type="PANTHER" id="PTHR40112:SF1">
    <property type="entry name" value="H2HPP ISOMERASE"/>
    <property type="match status" value="1"/>
</dbReference>